<evidence type="ECO:0008006" key="3">
    <source>
        <dbReference type="Google" id="ProtNLM"/>
    </source>
</evidence>
<gene>
    <name evidence="1" type="ORF">V5J35_000610</name>
</gene>
<evidence type="ECO:0000313" key="1">
    <source>
        <dbReference type="EMBL" id="MET4755418.1"/>
    </source>
</evidence>
<dbReference type="EMBL" id="JBEWTB010000002">
    <property type="protein sequence ID" value="MET4755418.1"/>
    <property type="molecule type" value="Genomic_DNA"/>
</dbReference>
<dbReference type="RefSeq" id="WP_354009842.1">
    <property type="nucleotide sequence ID" value="NZ_JBEWTA010000001.1"/>
</dbReference>
<comment type="caution">
    <text evidence="1">The sequence shown here is derived from an EMBL/GenBank/DDBJ whole genome shotgun (WGS) entry which is preliminary data.</text>
</comment>
<keyword evidence="2" id="KW-1185">Reference proteome</keyword>
<accession>A0ABV2SCD0</accession>
<organism evidence="1 2">
    <name type="scientific">Endozoicomonas lisbonensis</name>
    <dbReference type="NCBI Taxonomy" id="3120522"/>
    <lineage>
        <taxon>Bacteria</taxon>
        <taxon>Pseudomonadati</taxon>
        <taxon>Pseudomonadota</taxon>
        <taxon>Gammaproteobacteria</taxon>
        <taxon>Oceanospirillales</taxon>
        <taxon>Endozoicomonadaceae</taxon>
        <taxon>Endozoicomonas</taxon>
    </lineage>
</organism>
<protein>
    <recommendedName>
        <fullName evidence="3">Phage tail protein</fullName>
    </recommendedName>
</protein>
<sequence>MTLDTIELPDDLLWINEYSWSPVEQTTERSLSGAFLVQEQSVQHGRPIQLSGSEESGWVNRSTVEALLQLAITPNKIMNLTLADNRQFSVIFDRSNNSPIEAQQILPYAYPDDSYQYSLTLRFLTVEATD</sequence>
<evidence type="ECO:0000313" key="2">
    <source>
        <dbReference type="Proteomes" id="UP001549366"/>
    </source>
</evidence>
<proteinExistence type="predicted"/>
<reference evidence="1 2" key="1">
    <citation type="submission" date="2024-06" db="EMBL/GenBank/DDBJ databases">
        <title>Genomic Encyclopedia of Type Strains, Phase V (KMG-V): Genome sequencing to study the core and pangenomes of soil and plant-associated prokaryotes.</title>
        <authorList>
            <person name="Whitman W."/>
        </authorList>
    </citation>
    <scope>NUCLEOTIDE SEQUENCE [LARGE SCALE GENOMIC DNA]</scope>
    <source>
        <strain evidence="1 2">NE40</strain>
    </source>
</reference>
<name>A0ABV2SCD0_9GAMM</name>
<dbReference type="Proteomes" id="UP001549366">
    <property type="component" value="Unassembled WGS sequence"/>
</dbReference>